<organism evidence="1">
    <name type="scientific">Sesamum radiatum</name>
    <name type="common">Black benniseed</name>
    <dbReference type="NCBI Taxonomy" id="300843"/>
    <lineage>
        <taxon>Eukaryota</taxon>
        <taxon>Viridiplantae</taxon>
        <taxon>Streptophyta</taxon>
        <taxon>Embryophyta</taxon>
        <taxon>Tracheophyta</taxon>
        <taxon>Spermatophyta</taxon>
        <taxon>Magnoliopsida</taxon>
        <taxon>eudicotyledons</taxon>
        <taxon>Gunneridae</taxon>
        <taxon>Pentapetalae</taxon>
        <taxon>asterids</taxon>
        <taxon>lamiids</taxon>
        <taxon>Lamiales</taxon>
        <taxon>Pedaliaceae</taxon>
        <taxon>Sesamum</taxon>
    </lineage>
</organism>
<gene>
    <name evidence="1" type="ORF">Sradi_2682000</name>
</gene>
<dbReference type="EMBL" id="JACGWJ010000011">
    <property type="protein sequence ID" value="KAL0388002.1"/>
    <property type="molecule type" value="Genomic_DNA"/>
</dbReference>
<evidence type="ECO:0000313" key="1">
    <source>
        <dbReference type="EMBL" id="KAL0388002.1"/>
    </source>
</evidence>
<proteinExistence type="predicted"/>
<comment type="caution">
    <text evidence="1">The sequence shown here is derived from an EMBL/GenBank/DDBJ whole genome shotgun (WGS) entry which is preliminary data.</text>
</comment>
<reference evidence="1" key="1">
    <citation type="submission" date="2020-06" db="EMBL/GenBank/DDBJ databases">
        <authorList>
            <person name="Li T."/>
            <person name="Hu X."/>
            <person name="Zhang T."/>
            <person name="Song X."/>
            <person name="Zhang H."/>
            <person name="Dai N."/>
            <person name="Sheng W."/>
            <person name="Hou X."/>
            <person name="Wei L."/>
        </authorList>
    </citation>
    <scope>NUCLEOTIDE SEQUENCE</scope>
    <source>
        <strain evidence="1">G02</strain>
        <tissue evidence="1">Leaf</tissue>
    </source>
</reference>
<protein>
    <submittedName>
        <fullName evidence="1">Uncharacterized protein</fullName>
    </submittedName>
</protein>
<name>A0AAW2S6K3_SESRA</name>
<sequence length="69" mass="7730">MSDIDLEKWHEAIKSKMDSMSSNQVWMLVDQLKGVKAIGCKWGYKRKIGADGDVTTFKARLGKGILSDL</sequence>
<reference evidence="1" key="2">
    <citation type="journal article" date="2024" name="Plant">
        <title>Genomic evolution and insights into agronomic trait innovations of Sesamum species.</title>
        <authorList>
            <person name="Miao H."/>
            <person name="Wang L."/>
            <person name="Qu L."/>
            <person name="Liu H."/>
            <person name="Sun Y."/>
            <person name="Le M."/>
            <person name="Wang Q."/>
            <person name="Wei S."/>
            <person name="Zheng Y."/>
            <person name="Lin W."/>
            <person name="Duan Y."/>
            <person name="Cao H."/>
            <person name="Xiong S."/>
            <person name="Wang X."/>
            <person name="Wei L."/>
            <person name="Li C."/>
            <person name="Ma Q."/>
            <person name="Ju M."/>
            <person name="Zhao R."/>
            <person name="Li G."/>
            <person name="Mu C."/>
            <person name="Tian Q."/>
            <person name="Mei H."/>
            <person name="Zhang T."/>
            <person name="Gao T."/>
            <person name="Zhang H."/>
        </authorList>
    </citation>
    <scope>NUCLEOTIDE SEQUENCE</scope>
    <source>
        <strain evidence="1">G02</strain>
    </source>
</reference>
<dbReference type="AlphaFoldDB" id="A0AAW2S6K3"/>
<accession>A0AAW2S6K3</accession>